<sequence length="155" mass="17296">MDGIDTRKGEPVGWGGGHVRVMGFFGTTERALERWATNVWRLLFPAKRRQLEVVAILHRQCDDNALILGRQRVLAPNAYIVELLPEIHRQLATSALPLELHLVNQVRRHAAEQGYTFAGPVAVGLRPAAGATPRFRIHSRIAPAEPQASRLVTWT</sequence>
<comment type="caution">
    <text evidence="1">The sequence shown here is derived from an EMBL/GenBank/DDBJ whole genome shotgun (WGS) entry which is preliminary data.</text>
</comment>
<dbReference type="Proteomes" id="UP001377168">
    <property type="component" value="Unassembled WGS sequence"/>
</dbReference>
<proteinExistence type="predicted"/>
<evidence type="ECO:0000313" key="2">
    <source>
        <dbReference type="Proteomes" id="UP001377168"/>
    </source>
</evidence>
<accession>A0ACC6PMA7</accession>
<evidence type="ECO:0000313" key="1">
    <source>
        <dbReference type="EMBL" id="MEJ8632617.1"/>
    </source>
</evidence>
<dbReference type="EMBL" id="JBBKAJ010000022">
    <property type="protein sequence ID" value="MEJ8632617.1"/>
    <property type="molecule type" value="Genomic_DNA"/>
</dbReference>
<name>A0ACC6PMA7_9ACTN</name>
<gene>
    <name evidence="1" type="ORF">WKI67_04260</name>
</gene>
<keyword evidence="2" id="KW-1185">Reference proteome</keyword>
<protein>
    <submittedName>
        <fullName evidence="1">DUF3662 domain-containing protein</fullName>
    </submittedName>
</protein>
<organism evidence="1 2">
    <name type="scientific">Streptomyces achmelvichensis</name>
    <dbReference type="NCBI Taxonomy" id="3134111"/>
    <lineage>
        <taxon>Bacteria</taxon>
        <taxon>Bacillati</taxon>
        <taxon>Actinomycetota</taxon>
        <taxon>Actinomycetes</taxon>
        <taxon>Kitasatosporales</taxon>
        <taxon>Streptomycetaceae</taxon>
        <taxon>Streptomyces</taxon>
    </lineage>
</organism>
<reference evidence="1" key="1">
    <citation type="submission" date="2024-03" db="EMBL/GenBank/DDBJ databases">
        <title>Novel Streptomyces species of biotechnological and ecological value are a feature of Machair soil.</title>
        <authorList>
            <person name="Prole J.R."/>
            <person name="Goodfellow M."/>
            <person name="Allenby N."/>
            <person name="Ward A.C."/>
        </authorList>
    </citation>
    <scope>NUCLEOTIDE SEQUENCE</scope>
    <source>
        <strain evidence="1">MS2.AVA.5</strain>
    </source>
</reference>